<dbReference type="InterPro" id="IPR013087">
    <property type="entry name" value="Znf_C2H2_type"/>
</dbReference>
<dbReference type="PROSITE" id="PS00028">
    <property type="entry name" value="ZINC_FINGER_C2H2_1"/>
    <property type="match status" value="1"/>
</dbReference>
<feature type="region of interest" description="Disordered" evidence="2">
    <location>
        <begin position="56"/>
        <end position="76"/>
    </location>
</feature>
<comment type="caution">
    <text evidence="4">The sequence shown here is derived from an EMBL/GenBank/DDBJ whole genome shotgun (WGS) entry which is preliminary data.</text>
</comment>
<organism evidence="4 5">
    <name type="scientific">Podila minutissima</name>
    <dbReference type="NCBI Taxonomy" id="64525"/>
    <lineage>
        <taxon>Eukaryota</taxon>
        <taxon>Fungi</taxon>
        <taxon>Fungi incertae sedis</taxon>
        <taxon>Mucoromycota</taxon>
        <taxon>Mortierellomycotina</taxon>
        <taxon>Mortierellomycetes</taxon>
        <taxon>Mortierellales</taxon>
        <taxon>Mortierellaceae</taxon>
        <taxon>Podila</taxon>
    </lineage>
</organism>
<evidence type="ECO:0000256" key="1">
    <source>
        <dbReference type="PROSITE-ProRule" id="PRU00042"/>
    </source>
</evidence>
<feature type="region of interest" description="Disordered" evidence="2">
    <location>
        <begin position="451"/>
        <end position="484"/>
    </location>
</feature>
<dbReference type="GO" id="GO:0008270">
    <property type="term" value="F:zinc ion binding"/>
    <property type="evidence" value="ECO:0007669"/>
    <property type="project" value="UniProtKB-KW"/>
</dbReference>
<dbReference type="PANTHER" id="PTHR36167">
    <property type="entry name" value="C2H2 FINGER DOMAIN TRANSCRIPTION FACTOR (EUROFUNG)-RELATED"/>
    <property type="match status" value="1"/>
</dbReference>
<keyword evidence="1" id="KW-0862">Zinc</keyword>
<evidence type="ECO:0000256" key="2">
    <source>
        <dbReference type="SAM" id="MobiDB-lite"/>
    </source>
</evidence>
<dbReference type="PANTHER" id="PTHR36167:SF3">
    <property type="entry name" value="C2H2 FINGER DOMAIN TRANSCRIPTION FACTOR (EUROFUNG)-RELATED"/>
    <property type="match status" value="1"/>
</dbReference>
<evidence type="ECO:0000313" key="5">
    <source>
        <dbReference type="Proteomes" id="UP000696485"/>
    </source>
</evidence>
<evidence type="ECO:0000259" key="3">
    <source>
        <dbReference type="PROSITE" id="PS50157"/>
    </source>
</evidence>
<protein>
    <recommendedName>
        <fullName evidence="3">C2H2-type domain-containing protein</fullName>
    </recommendedName>
</protein>
<gene>
    <name evidence="4" type="ORF">BG006_008763</name>
</gene>
<feature type="compositionally biased region" description="Basic residues" evidence="2">
    <location>
        <begin position="451"/>
        <end position="473"/>
    </location>
</feature>
<keyword evidence="1" id="KW-0863">Zinc-finger</keyword>
<feature type="domain" description="C2H2-type" evidence="3">
    <location>
        <begin position="366"/>
        <end position="397"/>
    </location>
</feature>
<accession>A0A9P5SFG8</accession>
<dbReference type="GO" id="GO:0006355">
    <property type="term" value="P:regulation of DNA-templated transcription"/>
    <property type="evidence" value="ECO:0007669"/>
    <property type="project" value="InterPro"/>
</dbReference>
<keyword evidence="5" id="KW-1185">Reference proteome</keyword>
<dbReference type="EMBL" id="JAAAUY010000605">
    <property type="protein sequence ID" value="KAF9328004.1"/>
    <property type="molecule type" value="Genomic_DNA"/>
</dbReference>
<dbReference type="InterPro" id="IPR039327">
    <property type="entry name" value="CON7-like"/>
</dbReference>
<dbReference type="AlphaFoldDB" id="A0A9P5SFG8"/>
<dbReference type="Proteomes" id="UP000696485">
    <property type="component" value="Unassembled WGS sequence"/>
</dbReference>
<name>A0A9P5SFG8_9FUNG</name>
<proteinExistence type="predicted"/>
<keyword evidence="1" id="KW-0479">Metal-binding</keyword>
<reference evidence="4" key="1">
    <citation type="journal article" date="2020" name="Fungal Divers.">
        <title>Resolving the Mortierellaceae phylogeny through synthesis of multi-gene phylogenetics and phylogenomics.</title>
        <authorList>
            <person name="Vandepol N."/>
            <person name="Liber J."/>
            <person name="Desiro A."/>
            <person name="Na H."/>
            <person name="Kennedy M."/>
            <person name="Barry K."/>
            <person name="Grigoriev I.V."/>
            <person name="Miller A.N."/>
            <person name="O'Donnell K."/>
            <person name="Stajich J.E."/>
            <person name="Bonito G."/>
        </authorList>
    </citation>
    <scope>NUCLEOTIDE SEQUENCE</scope>
    <source>
        <strain evidence="4">NVP1</strain>
    </source>
</reference>
<evidence type="ECO:0000313" key="4">
    <source>
        <dbReference type="EMBL" id="KAF9328004.1"/>
    </source>
</evidence>
<sequence>MVPSQAQPNIYQTSFYPQEYNKSTHHYMTQGMYSNGHGASPYPRPTIHDRRQSLAVGRSINTPSNSDPRSRPDYPVQAMNPALADDLATAVSSIEISQPVAWDQAPPPPMNPHLRGSIDTTPHLPPLSEALHRIFPNPTEGSPSLQTQPPQPTLTMVDNVTALATTAPPSFYQPVTFGEVPPLPYPQELPTNIIRHPSPSHPMMATSPNVGNGVHAGYGRRVTHPFVPSIDTSSGLMMTSLTSPENSGSSPLIGSPFPHGGLVGVNSAPVSMTRSSPLVGYGMDTMTMPHPAHSPQGHAAYPHAIQAHPMSQPHPESAAGQPVAWMTEGGDMDAQNNKQLYSFIPLSGVNTKKRPRRRFDEIERLYVCNWGECEKSYGTLNHLNAHVNMQKHGPKRDPAEFKELRKAWRRHKRAEEEAAKQAAAFHQQQNQNPLQICEPVLTHMHMPVHGMSHHQPHQLPHPHAHPNQHHPHHTQAMQQHPMGF</sequence>
<dbReference type="PROSITE" id="PS50157">
    <property type="entry name" value="ZINC_FINGER_C2H2_2"/>
    <property type="match status" value="1"/>
</dbReference>